<sequence>MDRHQEDPSMVLEENELRWAYDIKEAIDDSTHLAPVSDLECVQWAIATVDQQNLDEVLDKVHKLQCFREQYSFENVRAGSSPNAIDRCVKEGVELLSGYVRDQQPGHLVTIDHMASQGHYLIVWDRAKFSPSKVRSEADWRIYQGCTYNIFMILNSNVRAIREGIAVILECEGMGYLNYDNQFEERRVTELFNYYPFKTQEFFFLHTPTVAIFLWKAVNRFLTDKFKKSVKLDATVDGLDGKRIDSLFNMPTFEDAQDRLLIRLEEYLRERLEHQVHYKMPPKPPPVAEDDEAAEVAANGPIDDFAAAMASEFDDLEEEEEDEELALPEDLSVPMQETMVQDYEEEKKYELPAQATGAKDFVDGTAGGAPINDFAAAMAAEFEDELADCEEDDELEEEPIPKGPPNDGVAADAGQQDEFAAAMAAEFAAEFGEEFDEDDDDL</sequence>
<evidence type="ECO:0000313" key="4">
    <source>
        <dbReference type="Proteomes" id="UP001153069"/>
    </source>
</evidence>
<evidence type="ECO:0000256" key="1">
    <source>
        <dbReference type="SAM" id="MobiDB-lite"/>
    </source>
</evidence>
<feature type="region of interest" description="Disordered" evidence="1">
    <location>
        <begin position="388"/>
        <end position="412"/>
    </location>
</feature>
<dbReference type="Pfam" id="PF00650">
    <property type="entry name" value="CRAL_TRIO"/>
    <property type="match status" value="1"/>
</dbReference>
<protein>
    <recommendedName>
        <fullName evidence="2">CRAL-TRIO domain-containing protein</fullName>
    </recommendedName>
</protein>
<dbReference type="InterPro" id="IPR001251">
    <property type="entry name" value="CRAL-TRIO_dom"/>
</dbReference>
<dbReference type="SUPFAM" id="SSF52087">
    <property type="entry name" value="CRAL/TRIO domain"/>
    <property type="match status" value="1"/>
</dbReference>
<evidence type="ECO:0000313" key="3">
    <source>
        <dbReference type="EMBL" id="CAB9512478.1"/>
    </source>
</evidence>
<evidence type="ECO:0000259" key="2">
    <source>
        <dbReference type="Pfam" id="PF00650"/>
    </source>
</evidence>
<proteinExistence type="predicted"/>
<dbReference type="Proteomes" id="UP001153069">
    <property type="component" value="Unassembled WGS sequence"/>
</dbReference>
<name>A0A9N8E0Y7_9STRA</name>
<accession>A0A9N8E0Y7</accession>
<dbReference type="Gene3D" id="3.40.525.10">
    <property type="entry name" value="CRAL-TRIO lipid binding domain"/>
    <property type="match status" value="1"/>
</dbReference>
<organism evidence="3 4">
    <name type="scientific">Seminavis robusta</name>
    <dbReference type="NCBI Taxonomy" id="568900"/>
    <lineage>
        <taxon>Eukaryota</taxon>
        <taxon>Sar</taxon>
        <taxon>Stramenopiles</taxon>
        <taxon>Ochrophyta</taxon>
        <taxon>Bacillariophyta</taxon>
        <taxon>Bacillariophyceae</taxon>
        <taxon>Bacillariophycidae</taxon>
        <taxon>Naviculales</taxon>
        <taxon>Naviculaceae</taxon>
        <taxon>Seminavis</taxon>
    </lineage>
</organism>
<dbReference type="EMBL" id="CAICTM010000537">
    <property type="protein sequence ID" value="CAB9512478.1"/>
    <property type="molecule type" value="Genomic_DNA"/>
</dbReference>
<reference evidence="3" key="1">
    <citation type="submission" date="2020-06" db="EMBL/GenBank/DDBJ databases">
        <authorList>
            <consortium name="Plant Systems Biology data submission"/>
        </authorList>
    </citation>
    <scope>NUCLEOTIDE SEQUENCE</scope>
    <source>
        <strain evidence="3">D6</strain>
    </source>
</reference>
<feature type="domain" description="CRAL-TRIO" evidence="2">
    <location>
        <begin position="108"/>
        <end position="235"/>
    </location>
</feature>
<comment type="caution">
    <text evidence="3">The sequence shown here is derived from an EMBL/GenBank/DDBJ whole genome shotgun (WGS) entry which is preliminary data.</text>
</comment>
<feature type="compositionally biased region" description="Acidic residues" evidence="1">
    <location>
        <begin position="388"/>
        <end position="398"/>
    </location>
</feature>
<dbReference type="AlphaFoldDB" id="A0A9N8E0Y7"/>
<keyword evidence="4" id="KW-1185">Reference proteome</keyword>
<dbReference type="InterPro" id="IPR036865">
    <property type="entry name" value="CRAL-TRIO_dom_sf"/>
</dbReference>
<gene>
    <name evidence="3" type="ORF">SEMRO_538_G162600.1</name>
</gene>